<gene>
    <name evidence="1" type="ORF">V6E02_02985</name>
</gene>
<dbReference type="RefSeq" id="WP_347306977.1">
    <property type="nucleotide sequence ID" value="NZ_JBAJEX010000001.1"/>
</dbReference>
<organism evidence="1 2">
    <name type="scientific">Thiobacter aerophilum</name>
    <dbReference type="NCBI Taxonomy" id="3121275"/>
    <lineage>
        <taxon>Bacteria</taxon>
        <taxon>Pseudomonadati</taxon>
        <taxon>Pseudomonadota</taxon>
        <taxon>Betaproteobacteria</taxon>
        <taxon>Burkholderiales</taxon>
        <taxon>Thiobacteraceae</taxon>
        <taxon>Thiobacter</taxon>
    </lineage>
</organism>
<keyword evidence="2" id="KW-1185">Reference proteome</keyword>
<evidence type="ECO:0000313" key="2">
    <source>
        <dbReference type="Proteomes" id="UP001482231"/>
    </source>
</evidence>
<reference evidence="1 2" key="1">
    <citation type="submission" date="2024-02" db="EMBL/GenBank/DDBJ databases">
        <title>New thermophilic sulfur-oxidizing bacteria from a hot springs of the Uzon caldera (Kamchatka, Russia).</title>
        <authorList>
            <person name="Dukat A.M."/>
            <person name="Elcheninov A.G."/>
            <person name="Frolov E.N."/>
        </authorList>
    </citation>
    <scope>NUCLEOTIDE SEQUENCE [LARGE SCALE GENOMIC DNA]</scope>
    <source>
        <strain evidence="1 2">AK1</strain>
    </source>
</reference>
<sequence length="103" mass="11515">MMDSPENEPSLFDDAAAAVVDLGNRLMDQNRDADPWDVASGLLAGAIQYWLYAHQPCPDPYCESCAEVATAEQRMKLLQEEIREFAEESDYYHSPTDSNVGRA</sequence>
<name>A0ABV0EFL5_9BURK</name>
<accession>A0ABV0EFL5</accession>
<dbReference type="EMBL" id="JBAJEX010000001">
    <property type="protein sequence ID" value="MEO1766179.1"/>
    <property type="molecule type" value="Genomic_DNA"/>
</dbReference>
<dbReference type="Proteomes" id="UP001482231">
    <property type="component" value="Unassembled WGS sequence"/>
</dbReference>
<comment type="caution">
    <text evidence="1">The sequence shown here is derived from an EMBL/GenBank/DDBJ whole genome shotgun (WGS) entry which is preliminary data.</text>
</comment>
<protein>
    <submittedName>
        <fullName evidence="1">Uncharacterized protein</fullName>
    </submittedName>
</protein>
<evidence type="ECO:0000313" key="1">
    <source>
        <dbReference type="EMBL" id="MEO1766179.1"/>
    </source>
</evidence>
<proteinExistence type="predicted"/>